<dbReference type="SMART" id="SM00363">
    <property type="entry name" value="S4"/>
    <property type="match status" value="1"/>
</dbReference>
<evidence type="ECO:0000256" key="4">
    <source>
        <dbReference type="SAM" id="MobiDB-lite"/>
    </source>
</evidence>
<dbReference type="NCBIfam" id="TIGR00093">
    <property type="entry name" value="pseudouridine synthase"/>
    <property type="match status" value="1"/>
</dbReference>
<accession>A0ABN9UBK2</accession>
<dbReference type="PROSITE" id="PS50889">
    <property type="entry name" value="S4"/>
    <property type="match status" value="1"/>
</dbReference>
<feature type="domain" description="RNA-binding S4" evidence="5">
    <location>
        <begin position="54"/>
        <end position="112"/>
    </location>
</feature>
<dbReference type="InterPro" id="IPR050343">
    <property type="entry name" value="RsuA_PseudoU_synthase"/>
</dbReference>
<dbReference type="InterPro" id="IPR020103">
    <property type="entry name" value="PsdUridine_synth_cat_dom_sf"/>
</dbReference>
<dbReference type="SUPFAM" id="SSF55174">
    <property type="entry name" value="Alpha-L RNA-binding motif"/>
    <property type="match status" value="1"/>
</dbReference>
<dbReference type="Proteomes" id="UP001189429">
    <property type="component" value="Unassembled WGS sequence"/>
</dbReference>
<dbReference type="InterPro" id="IPR000748">
    <property type="entry name" value="PsdUridine_synth_RsuA/RluB/E/F"/>
</dbReference>
<evidence type="ECO:0000256" key="1">
    <source>
        <dbReference type="ARBA" id="ARBA00008348"/>
    </source>
</evidence>
<dbReference type="EMBL" id="CAUYUJ010015663">
    <property type="protein sequence ID" value="CAK0856761.1"/>
    <property type="molecule type" value="Genomic_DNA"/>
</dbReference>
<dbReference type="InterPro" id="IPR020094">
    <property type="entry name" value="TruA/RsuA/RluB/E/F_N"/>
</dbReference>
<gene>
    <name evidence="6" type="ORF">PCOR1329_LOCUS47048</name>
</gene>
<dbReference type="InterPro" id="IPR042092">
    <property type="entry name" value="PsdUridine_s_RsuA/RluB/E/F_cat"/>
</dbReference>
<organism evidence="6 7">
    <name type="scientific">Prorocentrum cordatum</name>
    <dbReference type="NCBI Taxonomy" id="2364126"/>
    <lineage>
        <taxon>Eukaryota</taxon>
        <taxon>Sar</taxon>
        <taxon>Alveolata</taxon>
        <taxon>Dinophyceae</taxon>
        <taxon>Prorocentrales</taxon>
        <taxon>Prorocentraceae</taxon>
        <taxon>Prorocentrum</taxon>
    </lineage>
</organism>
<feature type="region of interest" description="Disordered" evidence="4">
    <location>
        <begin position="33"/>
        <end position="53"/>
    </location>
</feature>
<dbReference type="PROSITE" id="PS01149">
    <property type="entry name" value="PSI_RSU"/>
    <property type="match status" value="1"/>
</dbReference>
<dbReference type="PANTHER" id="PTHR47683:SF2">
    <property type="entry name" value="RNA-BINDING S4 DOMAIN-CONTAINING PROTEIN"/>
    <property type="match status" value="1"/>
</dbReference>
<dbReference type="CDD" id="cd00165">
    <property type="entry name" value="S4"/>
    <property type="match status" value="1"/>
</dbReference>
<evidence type="ECO:0000256" key="2">
    <source>
        <dbReference type="ARBA" id="ARBA00023235"/>
    </source>
</evidence>
<sequence length="392" mass="42028">PAPPAGGGPARLWRAAPAAAAAAGAAAPGARARAGLAQGGRRRVEQPAPGTGADKLERFLSKAGALSRTQARTRVQQGDVQVNGRQVLDPWHMVRPGVDVVEVAGLGAVQLPDWEEVPPTVVLFNKPAGVMVTLNESDPWLRDKHLPLNHALPQPWRDLLAPHVPALRPVGRLDLASVGLLLLTDSSHLAATLTTPGNCDKEYLLRVSPAPTETGLRQLREGVHINDGNASRGKTQACDVAVVESSADGAVLRFRISEGRNRQLRRMCSAVGLKVQWLLRTRVGPVKLGSLPLGGAREATAEEQPTLLRCSGRGTQEEDGAHKHISRRSAWMSWIGAGIPWRCLRRRPRRAPPSGSKSKNFVRGPLTAYVQAVLLFSRAPIRGIVAGLRRPV</sequence>
<evidence type="ECO:0000313" key="7">
    <source>
        <dbReference type="Proteomes" id="UP001189429"/>
    </source>
</evidence>
<dbReference type="InterPro" id="IPR036986">
    <property type="entry name" value="S4_RNA-bd_sf"/>
</dbReference>
<evidence type="ECO:0000256" key="3">
    <source>
        <dbReference type="PROSITE-ProRule" id="PRU00182"/>
    </source>
</evidence>
<feature type="non-terminal residue" evidence="6">
    <location>
        <position position="1"/>
    </location>
</feature>
<evidence type="ECO:0000313" key="6">
    <source>
        <dbReference type="EMBL" id="CAK0856761.1"/>
    </source>
</evidence>
<comment type="caution">
    <text evidence="6">The sequence shown here is derived from an EMBL/GenBank/DDBJ whole genome shotgun (WGS) entry which is preliminary data.</text>
</comment>
<reference evidence="6" key="1">
    <citation type="submission" date="2023-10" db="EMBL/GenBank/DDBJ databases">
        <authorList>
            <person name="Chen Y."/>
            <person name="Shah S."/>
            <person name="Dougan E. K."/>
            <person name="Thang M."/>
            <person name="Chan C."/>
        </authorList>
    </citation>
    <scope>NUCLEOTIDE SEQUENCE [LARGE SCALE GENOMIC DNA]</scope>
</reference>
<dbReference type="InterPro" id="IPR006145">
    <property type="entry name" value="PsdUridine_synth_RsuA/RluA"/>
</dbReference>
<name>A0ABN9UBK2_9DINO</name>
<proteinExistence type="inferred from homology"/>
<dbReference type="Pfam" id="PF01479">
    <property type="entry name" value="S4"/>
    <property type="match status" value="1"/>
</dbReference>
<dbReference type="SUPFAM" id="SSF55120">
    <property type="entry name" value="Pseudouridine synthase"/>
    <property type="match status" value="1"/>
</dbReference>
<dbReference type="Gene3D" id="3.30.70.1560">
    <property type="entry name" value="Alpha-L RNA-binding motif"/>
    <property type="match status" value="1"/>
</dbReference>
<comment type="similarity">
    <text evidence="1">Belongs to the pseudouridine synthase RsuA family.</text>
</comment>
<keyword evidence="7" id="KW-1185">Reference proteome</keyword>
<keyword evidence="2" id="KW-0413">Isomerase</keyword>
<evidence type="ECO:0000259" key="5">
    <source>
        <dbReference type="SMART" id="SM00363"/>
    </source>
</evidence>
<dbReference type="PANTHER" id="PTHR47683">
    <property type="entry name" value="PSEUDOURIDINE SYNTHASE FAMILY PROTEIN-RELATED"/>
    <property type="match status" value="1"/>
</dbReference>
<dbReference type="Gene3D" id="3.10.290.10">
    <property type="entry name" value="RNA-binding S4 domain"/>
    <property type="match status" value="1"/>
</dbReference>
<protein>
    <recommendedName>
        <fullName evidence="5">RNA-binding S4 domain-containing protein</fullName>
    </recommendedName>
</protein>
<dbReference type="Pfam" id="PF00849">
    <property type="entry name" value="PseudoU_synth_2"/>
    <property type="match status" value="1"/>
</dbReference>
<dbReference type="InterPro" id="IPR018496">
    <property type="entry name" value="PsdUridine_synth_RsuA/RluB_CS"/>
</dbReference>
<dbReference type="Gene3D" id="3.30.70.580">
    <property type="entry name" value="Pseudouridine synthase I, catalytic domain, N-terminal subdomain"/>
    <property type="match status" value="1"/>
</dbReference>
<dbReference type="InterPro" id="IPR002942">
    <property type="entry name" value="S4_RNA-bd"/>
</dbReference>
<keyword evidence="3" id="KW-0694">RNA-binding</keyword>